<accession>A0A9J7BWK3</accession>
<dbReference type="Proteomes" id="UP001059380">
    <property type="component" value="Chromosome"/>
</dbReference>
<name>A0A9J7BWK3_9BACT</name>
<dbReference type="AlphaFoldDB" id="A0A9J7BWK3"/>
<dbReference type="EMBL" id="CP093313">
    <property type="protein sequence ID" value="UWZ85254.1"/>
    <property type="molecule type" value="Genomic_DNA"/>
</dbReference>
<dbReference type="RefSeq" id="WP_260794772.1">
    <property type="nucleotide sequence ID" value="NZ_CP093313.1"/>
</dbReference>
<evidence type="ECO:0008006" key="3">
    <source>
        <dbReference type="Google" id="ProtNLM"/>
    </source>
</evidence>
<reference evidence="1" key="1">
    <citation type="submission" date="2021-04" db="EMBL/GenBank/DDBJ databases">
        <title>Phylogenetic analysis of Acidobacteriaceae.</title>
        <authorList>
            <person name="Qiu L."/>
            <person name="Zhang Q."/>
        </authorList>
    </citation>
    <scope>NUCLEOTIDE SEQUENCE</scope>
    <source>
        <strain evidence="1">DSM 25168</strain>
    </source>
</reference>
<keyword evidence="2" id="KW-1185">Reference proteome</keyword>
<evidence type="ECO:0000313" key="1">
    <source>
        <dbReference type="EMBL" id="UWZ85254.1"/>
    </source>
</evidence>
<organism evidence="1 2">
    <name type="scientific">Occallatibacter riparius</name>
    <dbReference type="NCBI Taxonomy" id="1002689"/>
    <lineage>
        <taxon>Bacteria</taxon>
        <taxon>Pseudomonadati</taxon>
        <taxon>Acidobacteriota</taxon>
        <taxon>Terriglobia</taxon>
        <taxon>Terriglobales</taxon>
        <taxon>Acidobacteriaceae</taxon>
        <taxon>Occallatibacter</taxon>
    </lineage>
</organism>
<evidence type="ECO:0000313" key="2">
    <source>
        <dbReference type="Proteomes" id="UP001059380"/>
    </source>
</evidence>
<proteinExistence type="predicted"/>
<gene>
    <name evidence="1" type="ORF">MOP44_04760</name>
</gene>
<dbReference type="KEGG" id="orp:MOP44_04760"/>
<protein>
    <recommendedName>
        <fullName evidence="3">Apea-like HEPN domain-containing protein</fullName>
    </recommendedName>
</protein>
<sequence>MQLLTGRDHEPPVFVGPGQIELKSTTIAEFRLFASARENADGILKVHLAHANPYERLDQFRLFAEDFDGTEWACGWVVPRVEQDSSAGTLLVGTINSLLTKVSADWVSTTPGAELLFQPSIHIPMSASLQTVHSIADEEICRSWRLGMHALEILGSRIEFAQDPTDGLLWITASTSAELPHPYLENWLSEPLRILLGQLHYPRLVARNFGDGSAFISIRQSPKTYPNASIGSLLASELVPPTERFWQLYAALLTLIAEDRNDQGQPNFEAHRITRFYEEVIQASQGSRWVWCLTLASAAEALAKMLMRPEDQQTEFPASDLRSIKKTVSAWKGDENLRSRILSAIGLLSRRSVASFLRELANRGIIESRQAAAWNRMRNDVMHGNLVVPWSSQQEDETIIALAELVHTLTREIAGVGNGDRRLSERML</sequence>